<keyword evidence="1" id="KW-1133">Transmembrane helix</keyword>
<proteinExistence type="predicted"/>
<keyword evidence="3" id="KW-1185">Reference proteome</keyword>
<name>A0A811ULL7_CERCA</name>
<gene>
    <name evidence="2" type="ORF">CCAP1982_LOCUS8580</name>
</gene>
<keyword evidence="1" id="KW-0812">Transmembrane</keyword>
<accession>A0A811ULL7</accession>
<evidence type="ECO:0000313" key="2">
    <source>
        <dbReference type="EMBL" id="CAD7000082.1"/>
    </source>
</evidence>
<dbReference type="AlphaFoldDB" id="A0A811ULL7"/>
<evidence type="ECO:0000313" key="3">
    <source>
        <dbReference type="Proteomes" id="UP000606786"/>
    </source>
</evidence>
<comment type="caution">
    <text evidence="2">The sequence shown here is derived from an EMBL/GenBank/DDBJ whole genome shotgun (WGS) entry which is preliminary data.</text>
</comment>
<keyword evidence="1" id="KW-0472">Membrane</keyword>
<feature type="transmembrane region" description="Helical" evidence="1">
    <location>
        <begin position="50"/>
        <end position="71"/>
    </location>
</feature>
<dbReference type="Proteomes" id="UP000606786">
    <property type="component" value="Unassembled WGS sequence"/>
</dbReference>
<feature type="transmembrane region" description="Helical" evidence="1">
    <location>
        <begin position="157"/>
        <end position="180"/>
    </location>
</feature>
<organism evidence="2 3">
    <name type="scientific">Ceratitis capitata</name>
    <name type="common">Mediterranean fruit fly</name>
    <name type="synonym">Tephritis capitata</name>
    <dbReference type="NCBI Taxonomy" id="7213"/>
    <lineage>
        <taxon>Eukaryota</taxon>
        <taxon>Metazoa</taxon>
        <taxon>Ecdysozoa</taxon>
        <taxon>Arthropoda</taxon>
        <taxon>Hexapoda</taxon>
        <taxon>Insecta</taxon>
        <taxon>Pterygota</taxon>
        <taxon>Neoptera</taxon>
        <taxon>Endopterygota</taxon>
        <taxon>Diptera</taxon>
        <taxon>Brachycera</taxon>
        <taxon>Muscomorpha</taxon>
        <taxon>Tephritoidea</taxon>
        <taxon>Tephritidae</taxon>
        <taxon>Ceratitis</taxon>
        <taxon>Ceratitis</taxon>
    </lineage>
</organism>
<protein>
    <submittedName>
        <fullName evidence="2">(Mediterranean fruit fly) hypothetical protein</fullName>
    </submittedName>
</protein>
<sequence>MCVRHTPCPPPFSYCGSNARLMSGRPACCLAKARAMWAGPKHIFLQKKIFLSYISFIWIFISTKLHIYCLCEKKVKKKTTLVAKIMHLSLRGENGARLNSLSATTTATFAVKGKQRNIVCCCKCHIHVCVVLSMRRHVSNFNSFHAKQLLPFLHSLFEIYLCVVMNFLYTYIYACALLLIKRKFYFHHFNFVVIKNYI</sequence>
<evidence type="ECO:0000256" key="1">
    <source>
        <dbReference type="SAM" id="Phobius"/>
    </source>
</evidence>
<reference evidence="2" key="1">
    <citation type="submission" date="2020-11" db="EMBL/GenBank/DDBJ databases">
        <authorList>
            <person name="Whitehead M."/>
        </authorList>
    </citation>
    <scope>NUCLEOTIDE SEQUENCE</scope>
    <source>
        <strain evidence="2">EGII</strain>
    </source>
</reference>
<dbReference type="EMBL" id="CAJHJT010000012">
    <property type="protein sequence ID" value="CAD7000082.1"/>
    <property type="molecule type" value="Genomic_DNA"/>
</dbReference>